<dbReference type="Gene3D" id="1.10.3730.10">
    <property type="entry name" value="ProC C-terminal domain-like"/>
    <property type="match status" value="1"/>
</dbReference>
<comment type="similarity">
    <text evidence="1 6 9">Belongs to the pyrroline-5-carboxylate reductase family.</text>
</comment>
<dbReference type="InterPro" id="IPR036291">
    <property type="entry name" value="NAD(P)-bd_dom_sf"/>
</dbReference>
<feature type="binding site" evidence="8">
    <location>
        <begin position="7"/>
        <end position="12"/>
    </location>
    <ligand>
        <name>NADP(+)</name>
        <dbReference type="ChEBI" id="CHEBI:58349"/>
    </ligand>
</feature>
<dbReference type="RefSeq" id="WP_249332512.1">
    <property type="nucleotide sequence ID" value="NZ_JACRSY010000010.1"/>
</dbReference>
<dbReference type="SUPFAM" id="SSF51735">
    <property type="entry name" value="NAD(P)-binding Rossmann-fold domains"/>
    <property type="match status" value="1"/>
</dbReference>
<dbReference type="Gene3D" id="3.40.50.720">
    <property type="entry name" value="NAD(P)-binding Rossmann-like Domain"/>
    <property type="match status" value="1"/>
</dbReference>
<evidence type="ECO:0000256" key="3">
    <source>
        <dbReference type="ARBA" id="ARBA00022857"/>
    </source>
</evidence>
<keyword evidence="6" id="KW-0963">Cytoplasm</keyword>
<dbReference type="HAMAP" id="MF_01925">
    <property type="entry name" value="P5C_reductase"/>
    <property type="match status" value="1"/>
</dbReference>
<dbReference type="InterPro" id="IPR028939">
    <property type="entry name" value="P5C_Rdtase_cat_N"/>
</dbReference>
<evidence type="ECO:0000256" key="9">
    <source>
        <dbReference type="RuleBase" id="RU003903"/>
    </source>
</evidence>
<comment type="catalytic activity">
    <reaction evidence="6 9">
        <text>L-proline + NADP(+) = (S)-1-pyrroline-5-carboxylate + NADPH + 2 H(+)</text>
        <dbReference type="Rhea" id="RHEA:14109"/>
        <dbReference type="ChEBI" id="CHEBI:15378"/>
        <dbReference type="ChEBI" id="CHEBI:17388"/>
        <dbReference type="ChEBI" id="CHEBI:57783"/>
        <dbReference type="ChEBI" id="CHEBI:58349"/>
        <dbReference type="ChEBI" id="CHEBI:60039"/>
        <dbReference type="EC" id="1.5.1.2"/>
    </reaction>
</comment>
<dbReference type="Proteomes" id="UP000655830">
    <property type="component" value="Unassembled WGS sequence"/>
</dbReference>
<evidence type="ECO:0000313" key="13">
    <source>
        <dbReference type="Proteomes" id="UP000655830"/>
    </source>
</evidence>
<dbReference type="InterPro" id="IPR029036">
    <property type="entry name" value="P5CR_dimer"/>
</dbReference>
<organism evidence="12 13">
    <name type="scientific">Zhenhengia yiwuensis</name>
    <dbReference type="NCBI Taxonomy" id="2763666"/>
    <lineage>
        <taxon>Bacteria</taxon>
        <taxon>Bacillati</taxon>
        <taxon>Bacillota</taxon>
        <taxon>Clostridia</taxon>
        <taxon>Lachnospirales</taxon>
        <taxon>Lachnospiraceae</taxon>
        <taxon>Zhenhengia</taxon>
    </lineage>
</organism>
<evidence type="ECO:0000256" key="4">
    <source>
        <dbReference type="ARBA" id="ARBA00023002"/>
    </source>
</evidence>
<dbReference type="PANTHER" id="PTHR11645">
    <property type="entry name" value="PYRROLINE-5-CARBOXYLATE REDUCTASE"/>
    <property type="match status" value="1"/>
</dbReference>
<dbReference type="PANTHER" id="PTHR11645:SF0">
    <property type="entry name" value="PYRROLINE-5-CARBOXYLATE REDUCTASE 3"/>
    <property type="match status" value="1"/>
</dbReference>
<feature type="domain" description="Pyrroline-5-carboxylate reductase catalytic N-terminal" evidence="10">
    <location>
        <begin position="4"/>
        <end position="92"/>
    </location>
</feature>
<sequence length="266" mass="29180">MNNFGFIGAGNMGSAMINAIARKFEEAICVYDVDSRQYEKFTENNICKCEDIETLVEKSTYIVLTIKPQYYKGVCEQIKDLLTPEHVIITVAPGFSIEEVKNLLNGHKKVVRTMPNTPALVGEGVTALCYDGQMIEGNEAKVIEERFGAFGKSFKVEEHQMNAIVALSGSSPAYGYLFIEAMADAAVKFGIPRPMAYEMAARSIKGACEMVIETKEHPGTLKDAVTSPGGTTIEAVAKLEETGFRHSVISSMTACYEKAEKMSQKK</sequence>
<dbReference type="InterPro" id="IPR000304">
    <property type="entry name" value="Pyrroline-COOH_reductase"/>
</dbReference>
<comment type="subcellular location">
    <subcellularLocation>
        <location evidence="6">Cytoplasm</location>
    </subcellularLocation>
</comment>
<evidence type="ECO:0000256" key="7">
    <source>
        <dbReference type="NCBIfam" id="TIGR00112"/>
    </source>
</evidence>
<dbReference type="InterPro" id="IPR008927">
    <property type="entry name" value="6-PGluconate_DH-like_C_sf"/>
</dbReference>
<dbReference type="AlphaFoldDB" id="A0A926IED9"/>
<dbReference type="NCBIfam" id="TIGR00112">
    <property type="entry name" value="proC"/>
    <property type="match status" value="1"/>
</dbReference>
<dbReference type="GO" id="GO:0055129">
    <property type="term" value="P:L-proline biosynthetic process"/>
    <property type="evidence" value="ECO:0007669"/>
    <property type="project" value="UniProtKB-UniRule"/>
</dbReference>
<evidence type="ECO:0000256" key="8">
    <source>
        <dbReference type="PIRSR" id="PIRSR000193-1"/>
    </source>
</evidence>
<gene>
    <name evidence="6 12" type="primary">proC</name>
    <name evidence="12" type="ORF">H8718_08005</name>
</gene>
<evidence type="ECO:0000256" key="5">
    <source>
        <dbReference type="ARBA" id="ARBA00058118"/>
    </source>
</evidence>
<keyword evidence="3 6" id="KW-0521">NADP</keyword>
<dbReference type="PIRSF" id="PIRSF000193">
    <property type="entry name" value="Pyrrol-5-carb_rd"/>
    <property type="match status" value="1"/>
</dbReference>
<name>A0A926IED9_9FIRM</name>
<evidence type="ECO:0000259" key="10">
    <source>
        <dbReference type="Pfam" id="PF03807"/>
    </source>
</evidence>
<reference evidence="12" key="1">
    <citation type="submission" date="2020-08" db="EMBL/GenBank/DDBJ databases">
        <title>Genome public.</title>
        <authorList>
            <person name="Liu C."/>
            <person name="Sun Q."/>
        </authorList>
    </citation>
    <scope>NUCLEOTIDE SEQUENCE</scope>
    <source>
        <strain evidence="12">NSJ-12</strain>
    </source>
</reference>
<keyword evidence="13" id="KW-1185">Reference proteome</keyword>
<dbReference type="PROSITE" id="PS00521">
    <property type="entry name" value="P5CR"/>
    <property type="match status" value="1"/>
</dbReference>
<keyword evidence="2 6" id="KW-0641">Proline biosynthesis</keyword>
<dbReference type="GO" id="GO:0004735">
    <property type="term" value="F:pyrroline-5-carboxylate reductase activity"/>
    <property type="evidence" value="ECO:0007669"/>
    <property type="project" value="UniProtKB-UniRule"/>
</dbReference>
<comment type="catalytic activity">
    <reaction evidence="6">
        <text>L-proline + NAD(+) = (S)-1-pyrroline-5-carboxylate + NADH + 2 H(+)</text>
        <dbReference type="Rhea" id="RHEA:14105"/>
        <dbReference type="ChEBI" id="CHEBI:15378"/>
        <dbReference type="ChEBI" id="CHEBI:17388"/>
        <dbReference type="ChEBI" id="CHEBI:57540"/>
        <dbReference type="ChEBI" id="CHEBI:57945"/>
        <dbReference type="ChEBI" id="CHEBI:60039"/>
        <dbReference type="EC" id="1.5.1.2"/>
    </reaction>
</comment>
<evidence type="ECO:0000256" key="1">
    <source>
        <dbReference type="ARBA" id="ARBA00005525"/>
    </source>
</evidence>
<dbReference type="Pfam" id="PF14748">
    <property type="entry name" value="P5CR_dimer"/>
    <property type="match status" value="1"/>
</dbReference>
<keyword evidence="4 6" id="KW-0560">Oxidoreductase</keyword>
<accession>A0A926IED9</accession>
<proteinExistence type="inferred from homology"/>
<dbReference type="SUPFAM" id="SSF48179">
    <property type="entry name" value="6-phosphogluconate dehydrogenase C-terminal domain-like"/>
    <property type="match status" value="1"/>
</dbReference>
<dbReference type="Pfam" id="PF03807">
    <property type="entry name" value="F420_oxidored"/>
    <property type="match status" value="1"/>
</dbReference>
<dbReference type="EC" id="1.5.1.2" evidence="6 7"/>
<dbReference type="EMBL" id="JACRSY010000010">
    <property type="protein sequence ID" value="MBC8579471.1"/>
    <property type="molecule type" value="Genomic_DNA"/>
</dbReference>
<comment type="function">
    <text evidence="5 6">Catalyzes the reduction of 1-pyrroline-5-carboxylate (PCA) to L-proline.</text>
</comment>
<evidence type="ECO:0000256" key="2">
    <source>
        <dbReference type="ARBA" id="ARBA00022650"/>
    </source>
</evidence>
<comment type="pathway">
    <text evidence="6 9">Amino-acid biosynthesis; L-proline biosynthesis; L-proline from L-glutamate 5-semialdehyde: step 1/1.</text>
</comment>
<dbReference type="GO" id="GO:0005737">
    <property type="term" value="C:cytoplasm"/>
    <property type="evidence" value="ECO:0007669"/>
    <property type="project" value="UniProtKB-SubCell"/>
</dbReference>
<protein>
    <recommendedName>
        <fullName evidence="6 7">Pyrroline-5-carboxylate reductase</fullName>
        <shortName evidence="6">P5C reductase</shortName>
        <shortName evidence="6">P5CR</shortName>
        <ecNumber evidence="6 7">1.5.1.2</ecNumber>
    </recommendedName>
    <alternativeName>
        <fullName evidence="6">PCA reductase</fullName>
    </alternativeName>
</protein>
<dbReference type="InterPro" id="IPR053790">
    <property type="entry name" value="P5CR-like_CS"/>
</dbReference>
<feature type="domain" description="Pyrroline-5-carboxylate reductase dimerisation" evidence="11">
    <location>
        <begin position="158"/>
        <end position="262"/>
    </location>
</feature>
<dbReference type="FunFam" id="1.10.3730.10:FF:000001">
    <property type="entry name" value="Pyrroline-5-carboxylate reductase"/>
    <property type="match status" value="1"/>
</dbReference>
<comment type="caution">
    <text evidence="12">The sequence shown here is derived from an EMBL/GenBank/DDBJ whole genome shotgun (WGS) entry which is preliminary data.</text>
</comment>
<keyword evidence="6 9" id="KW-0028">Amino-acid biosynthesis</keyword>
<evidence type="ECO:0000313" key="12">
    <source>
        <dbReference type="EMBL" id="MBC8579471.1"/>
    </source>
</evidence>
<evidence type="ECO:0000259" key="11">
    <source>
        <dbReference type="Pfam" id="PF14748"/>
    </source>
</evidence>
<evidence type="ECO:0000256" key="6">
    <source>
        <dbReference type="HAMAP-Rule" id="MF_01925"/>
    </source>
</evidence>